<evidence type="ECO:0000313" key="1">
    <source>
        <dbReference type="EMBL" id="GAG75273.1"/>
    </source>
</evidence>
<sequence length="207" mass="24240">CGRAECPICYEKWASKEARKIEHRLKQWKSSGRVIHLVLSVPQNMWYEDFKKLRRKSYVIAKRVKFLGGSCIFHPFRQLENTKQWYFSPHFHMIGYGWIKNVAENFEESGWVVKNLGVRKNVFATAMYQLSHAGIHKKYHTVTWFGHLAYNKLKVVPELEEGDKCPICGAKLTRLIWVGDDKCPIPEVEGQYFLDPGGWVENYGIWS</sequence>
<reference evidence="1" key="1">
    <citation type="journal article" date="2014" name="Front. Microbiol.">
        <title>High frequency of phylogenetically diverse reductive dehalogenase-homologous genes in deep subseafloor sedimentary metagenomes.</title>
        <authorList>
            <person name="Kawai M."/>
            <person name="Futagami T."/>
            <person name="Toyoda A."/>
            <person name="Takaki Y."/>
            <person name="Nishi S."/>
            <person name="Hori S."/>
            <person name="Arai W."/>
            <person name="Tsubouchi T."/>
            <person name="Morono Y."/>
            <person name="Uchiyama I."/>
            <person name="Ito T."/>
            <person name="Fujiyama A."/>
            <person name="Inagaki F."/>
            <person name="Takami H."/>
        </authorList>
    </citation>
    <scope>NUCLEOTIDE SEQUENCE</scope>
    <source>
        <strain evidence="1">Expedition CK06-06</strain>
    </source>
</reference>
<organism evidence="1">
    <name type="scientific">marine sediment metagenome</name>
    <dbReference type="NCBI Taxonomy" id="412755"/>
    <lineage>
        <taxon>unclassified sequences</taxon>
        <taxon>metagenomes</taxon>
        <taxon>ecological metagenomes</taxon>
    </lineage>
</organism>
<feature type="non-terminal residue" evidence="1">
    <location>
        <position position="1"/>
    </location>
</feature>
<protein>
    <submittedName>
        <fullName evidence="1">Uncharacterized protein</fullName>
    </submittedName>
</protein>
<dbReference type="AlphaFoldDB" id="X1ASL9"/>
<name>X1ASL9_9ZZZZ</name>
<dbReference type="EMBL" id="BART01018472">
    <property type="protein sequence ID" value="GAG75273.1"/>
    <property type="molecule type" value="Genomic_DNA"/>
</dbReference>
<proteinExistence type="predicted"/>
<comment type="caution">
    <text evidence="1">The sequence shown here is derived from an EMBL/GenBank/DDBJ whole genome shotgun (WGS) entry which is preliminary data.</text>
</comment>
<gene>
    <name evidence="1" type="ORF">S01H4_34862</name>
</gene>
<accession>X1ASL9</accession>